<dbReference type="Proteomes" id="UP001341840">
    <property type="component" value="Unassembled WGS sequence"/>
</dbReference>
<keyword evidence="2" id="KW-1185">Reference proteome</keyword>
<evidence type="ECO:0000313" key="2">
    <source>
        <dbReference type="Proteomes" id="UP001341840"/>
    </source>
</evidence>
<sequence>YALKHISSIPQAQKEGTALIPKIHSGRLKLAERLDIVGSEGMLRQPFKLEPVPQKSDIYIRNENPQPMDS</sequence>
<proteinExistence type="predicted"/>
<feature type="non-terminal residue" evidence="1">
    <location>
        <position position="1"/>
    </location>
</feature>
<protein>
    <submittedName>
        <fullName evidence="1">Uncharacterized protein</fullName>
    </submittedName>
</protein>
<name>A0ABU6RXT5_9FABA</name>
<evidence type="ECO:0000313" key="1">
    <source>
        <dbReference type="EMBL" id="MED6128951.1"/>
    </source>
</evidence>
<accession>A0ABU6RXT5</accession>
<reference evidence="1 2" key="1">
    <citation type="journal article" date="2023" name="Plants (Basel)">
        <title>Bridging the Gap: Combining Genomics and Transcriptomics Approaches to Understand Stylosanthes scabra, an Orphan Legume from the Brazilian Caatinga.</title>
        <authorList>
            <person name="Ferreira-Neto J.R.C."/>
            <person name="da Silva M.D."/>
            <person name="Binneck E."/>
            <person name="de Melo N.F."/>
            <person name="da Silva R.H."/>
            <person name="de Melo A.L.T.M."/>
            <person name="Pandolfi V."/>
            <person name="Bustamante F.O."/>
            <person name="Brasileiro-Vidal A.C."/>
            <person name="Benko-Iseppon A.M."/>
        </authorList>
    </citation>
    <scope>NUCLEOTIDE SEQUENCE [LARGE SCALE GENOMIC DNA]</scope>
    <source>
        <tissue evidence="1">Leaves</tissue>
    </source>
</reference>
<gene>
    <name evidence="1" type="ORF">PIB30_103027</name>
</gene>
<feature type="non-terminal residue" evidence="1">
    <location>
        <position position="70"/>
    </location>
</feature>
<organism evidence="1 2">
    <name type="scientific">Stylosanthes scabra</name>
    <dbReference type="NCBI Taxonomy" id="79078"/>
    <lineage>
        <taxon>Eukaryota</taxon>
        <taxon>Viridiplantae</taxon>
        <taxon>Streptophyta</taxon>
        <taxon>Embryophyta</taxon>
        <taxon>Tracheophyta</taxon>
        <taxon>Spermatophyta</taxon>
        <taxon>Magnoliopsida</taxon>
        <taxon>eudicotyledons</taxon>
        <taxon>Gunneridae</taxon>
        <taxon>Pentapetalae</taxon>
        <taxon>rosids</taxon>
        <taxon>fabids</taxon>
        <taxon>Fabales</taxon>
        <taxon>Fabaceae</taxon>
        <taxon>Papilionoideae</taxon>
        <taxon>50 kb inversion clade</taxon>
        <taxon>dalbergioids sensu lato</taxon>
        <taxon>Dalbergieae</taxon>
        <taxon>Pterocarpus clade</taxon>
        <taxon>Stylosanthes</taxon>
    </lineage>
</organism>
<dbReference type="EMBL" id="JASCZI010033481">
    <property type="protein sequence ID" value="MED6128951.1"/>
    <property type="molecule type" value="Genomic_DNA"/>
</dbReference>
<comment type="caution">
    <text evidence="1">The sequence shown here is derived from an EMBL/GenBank/DDBJ whole genome shotgun (WGS) entry which is preliminary data.</text>
</comment>